<dbReference type="EMBL" id="CAJVPT010041959">
    <property type="protein sequence ID" value="CAG8729134.1"/>
    <property type="molecule type" value="Genomic_DNA"/>
</dbReference>
<sequence>MSNAHNSTDTRLTSLENGTSRSSDDTYVGDHRFSTLDKKEGETGVSVASVEIPDGGWAASSTVAGGQVPPYEDNADGLVQIYQFLWRLSRLLFPLLSHQLHTIRDWLDRIRTTVPALLSLPTGSVQEGNSFNPLTPNSLTLQILYAISGQAATVLP</sequence>
<evidence type="ECO:0000313" key="2">
    <source>
        <dbReference type="Proteomes" id="UP000789525"/>
    </source>
</evidence>
<accession>A0ACA9PXE1</accession>
<comment type="caution">
    <text evidence="1">The sequence shown here is derived from an EMBL/GenBank/DDBJ whole genome shotgun (WGS) entry which is preliminary data.</text>
</comment>
<reference evidence="1" key="1">
    <citation type="submission" date="2021-06" db="EMBL/GenBank/DDBJ databases">
        <authorList>
            <person name="Kallberg Y."/>
            <person name="Tangrot J."/>
            <person name="Rosling A."/>
        </authorList>
    </citation>
    <scope>NUCLEOTIDE SEQUENCE</scope>
    <source>
        <strain evidence="1">CL356</strain>
    </source>
</reference>
<gene>
    <name evidence="1" type="ORF">ACOLOM_LOCUS11535</name>
</gene>
<feature type="non-terminal residue" evidence="1">
    <location>
        <position position="156"/>
    </location>
</feature>
<evidence type="ECO:0000313" key="1">
    <source>
        <dbReference type="EMBL" id="CAG8729134.1"/>
    </source>
</evidence>
<protein>
    <submittedName>
        <fullName evidence="1">11492_t:CDS:1</fullName>
    </submittedName>
</protein>
<dbReference type="Proteomes" id="UP000789525">
    <property type="component" value="Unassembled WGS sequence"/>
</dbReference>
<name>A0ACA9PXE1_9GLOM</name>
<proteinExistence type="predicted"/>
<keyword evidence="2" id="KW-1185">Reference proteome</keyword>
<organism evidence="1 2">
    <name type="scientific">Acaulospora colombiana</name>
    <dbReference type="NCBI Taxonomy" id="27376"/>
    <lineage>
        <taxon>Eukaryota</taxon>
        <taxon>Fungi</taxon>
        <taxon>Fungi incertae sedis</taxon>
        <taxon>Mucoromycota</taxon>
        <taxon>Glomeromycotina</taxon>
        <taxon>Glomeromycetes</taxon>
        <taxon>Diversisporales</taxon>
        <taxon>Acaulosporaceae</taxon>
        <taxon>Acaulospora</taxon>
    </lineage>
</organism>